<gene>
    <name evidence="2" type="ORF">SOIL9_75300</name>
</gene>
<feature type="chain" id="PRO_5026714223" description="TIGR03000 domain-containing protein" evidence="1">
    <location>
        <begin position="21"/>
        <end position="218"/>
    </location>
</feature>
<dbReference type="AlphaFoldDB" id="A0A6P2DL44"/>
<evidence type="ECO:0000313" key="3">
    <source>
        <dbReference type="Proteomes" id="UP000464178"/>
    </source>
</evidence>
<accession>A0A6P2DL44</accession>
<evidence type="ECO:0000313" key="2">
    <source>
        <dbReference type="EMBL" id="VTS02397.1"/>
    </source>
</evidence>
<proteinExistence type="predicted"/>
<reference evidence="2 3" key="1">
    <citation type="submission" date="2019-05" db="EMBL/GenBank/DDBJ databases">
        <authorList>
            <consortium name="Science for Life Laboratories"/>
        </authorList>
    </citation>
    <scope>NUCLEOTIDE SEQUENCE [LARGE SCALE GENOMIC DNA]</scope>
    <source>
        <strain evidence="2">Soil9</strain>
    </source>
</reference>
<name>A0A6P2DL44_9BACT</name>
<dbReference type="Proteomes" id="UP000464178">
    <property type="component" value="Chromosome"/>
</dbReference>
<dbReference type="KEGG" id="gms:SOIL9_75300"/>
<protein>
    <recommendedName>
        <fullName evidence="4">TIGR03000 domain-containing protein</fullName>
    </recommendedName>
</protein>
<feature type="signal peptide" evidence="1">
    <location>
        <begin position="1"/>
        <end position="20"/>
    </location>
</feature>
<sequence length="218" mass="23046">MIRTLATLLALAGSAGFASAQPRHNAPLPLSPGVHPGSPIGPGTQFIPQPTHRFVPAGGRNTQGGHNWAGPGHYFSPYGRNNLFGYGGYGYGYGYGGDGYGGYGYGTVYDYASPVVVEVPVPVLPPQPRVVLANEFPAILSLQLPAAADIWVNGEKVKGGVSEECVLMSPVLKQGEQYTFDVKARWAVNGKTYENVRTVTLGSGDRSRLLVVSGVEVK</sequence>
<evidence type="ECO:0000256" key="1">
    <source>
        <dbReference type="SAM" id="SignalP"/>
    </source>
</evidence>
<evidence type="ECO:0008006" key="4">
    <source>
        <dbReference type="Google" id="ProtNLM"/>
    </source>
</evidence>
<dbReference type="EMBL" id="LR593886">
    <property type="protein sequence ID" value="VTS02397.1"/>
    <property type="molecule type" value="Genomic_DNA"/>
</dbReference>
<keyword evidence="3" id="KW-1185">Reference proteome</keyword>
<organism evidence="2 3">
    <name type="scientific">Gemmata massiliana</name>
    <dbReference type="NCBI Taxonomy" id="1210884"/>
    <lineage>
        <taxon>Bacteria</taxon>
        <taxon>Pseudomonadati</taxon>
        <taxon>Planctomycetota</taxon>
        <taxon>Planctomycetia</taxon>
        <taxon>Gemmatales</taxon>
        <taxon>Gemmataceae</taxon>
        <taxon>Gemmata</taxon>
    </lineage>
</organism>
<keyword evidence="1" id="KW-0732">Signal</keyword>